<feature type="domain" description="HTH asnC-type" evidence="4">
    <location>
        <begin position="7"/>
        <end position="68"/>
    </location>
</feature>
<evidence type="ECO:0000256" key="3">
    <source>
        <dbReference type="ARBA" id="ARBA00023163"/>
    </source>
</evidence>
<protein>
    <submittedName>
        <fullName evidence="5">Lrp/AsnC family transcriptional regulator</fullName>
    </submittedName>
</protein>
<dbReference type="InterPro" id="IPR036388">
    <property type="entry name" value="WH-like_DNA-bd_sf"/>
</dbReference>
<dbReference type="Pfam" id="PF13412">
    <property type="entry name" value="HTH_24"/>
    <property type="match status" value="1"/>
</dbReference>
<sequence length="162" mass="18266">MKKIYQLDAVELKMLPILQTDASLSVSDLAEATNSSPATCWRRLKSLEDNGVIGPPVRIVNPARIGRNMDVFCQVRMKSQDAAARDALKRAVEQEPTIVEVYSTSGDWDYMLHLVVRDIEDFETILMRRILELDCVANTSTLFALRRIKHTTMIPVSSDTGR</sequence>
<evidence type="ECO:0000259" key="4">
    <source>
        <dbReference type="PROSITE" id="PS50956"/>
    </source>
</evidence>
<dbReference type="InterPro" id="IPR036390">
    <property type="entry name" value="WH_DNA-bd_sf"/>
</dbReference>
<evidence type="ECO:0000256" key="2">
    <source>
        <dbReference type="ARBA" id="ARBA00023125"/>
    </source>
</evidence>
<dbReference type="Gene3D" id="1.10.10.10">
    <property type="entry name" value="Winged helix-like DNA-binding domain superfamily/Winged helix DNA-binding domain"/>
    <property type="match status" value="1"/>
</dbReference>
<dbReference type="PRINTS" id="PR00033">
    <property type="entry name" value="HTHASNC"/>
</dbReference>
<dbReference type="SUPFAM" id="SSF54909">
    <property type="entry name" value="Dimeric alpha+beta barrel"/>
    <property type="match status" value="1"/>
</dbReference>
<dbReference type="PROSITE" id="PS00519">
    <property type="entry name" value="HTH_ASNC_1"/>
    <property type="match status" value="1"/>
</dbReference>
<dbReference type="InterPro" id="IPR019885">
    <property type="entry name" value="Tscrpt_reg_HTH_AsnC-type_CS"/>
</dbReference>
<reference evidence="6" key="1">
    <citation type="journal article" date="2019" name="Int. J. Syst. Evol. Microbiol.">
        <title>The Global Catalogue of Microorganisms (GCM) 10K type strain sequencing project: providing services to taxonomists for standard genome sequencing and annotation.</title>
        <authorList>
            <consortium name="The Broad Institute Genomics Platform"/>
            <consortium name="The Broad Institute Genome Sequencing Center for Infectious Disease"/>
            <person name="Wu L."/>
            <person name="Ma J."/>
        </authorList>
    </citation>
    <scope>NUCLEOTIDE SEQUENCE [LARGE SCALE GENOMIC DNA]</scope>
    <source>
        <strain evidence="6">CGMCC 1.12477</strain>
    </source>
</reference>
<dbReference type="InterPro" id="IPR019887">
    <property type="entry name" value="Tscrpt_reg_AsnC/Lrp_C"/>
</dbReference>
<dbReference type="Gene3D" id="3.30.70.920">
    <property type="match status" value="1"/>
</dbReference>
<dbReference type="PANTHER" id="PTHR30154:SF34">
    <property type="entry name" value="TRANSCRIPTIONAL REGULATOR AZLB"/>
    <property type="match status" value="1"/>
</dbReference>
<dbReference type="InterPro" id="IPR000485">
    <property type="entry name" value="AsnC-type_HTH_dom"/>
</dbReference>
<dbReference type="SMART" id="SM00344">
    <property type="entry name" value="HTH_ASNC"/>
    <property type="match status" value="1"/>
</dbReference>
<dbReference type="CDD" id="cd00090">
    <property type="entry name" value="HTH_ARSR"/>
    <property type="match status" value="1"/>
</dbReference>
<keyword evidence="3" id="KW-0804">Transcription</keyword>
<name>A0ABW4EHF9_9RHOB</name>
<dbReference type="InterPro" id="IPR011008">
    <property type="entry name" value="Dimeric_a/b-barrel"/>
</dbReference>
<dbReference type="Proteomes" id="UP001597186">
    <property type="component" value="Unassembled WGS sequence"/>
</dbReference>
<dbReference type="SUPFAM" id="SSF46785">
    <property type="entry name" value="Winged helix' DNA-binding domain"/>
    <property type="match status" value="1"/>
</dbReference>
<accession>A0ABW4EHF9</accession>
<comment type="caution">
    <text evidence="5">The sequence shown here is derived from an EMBL/GenBank/DDBJ whole genome shotgun (WGS) entry which is preliminary data.</text>
</comment>
<keyword evidence="1" id="KW-0805">Transcription regulation</keyword>
<dbReference type="InterPro" id="IPR019888">
    <property type="entry name" value="Tscrpt_reg_AsnC-like"/>
</dbReference>
<evidence type="ECO:0000256" key="1">
    <source>
        <dbReference type="ARBA" id="ARBA00023015"/>
    </source>
</evidence>
<proteinExistence type="predicted"/>
<dbReference type="InterPro" id="IPR011991">
    <property type="entry name" value="ArsR-like_HTH"/>
</dbReference>
<organism evidence="5 6">
    <name type="scientific">Lacimonas salitolerans</name>
    <dbReference type="NCBI Taxonomy" id="1323750"/>
    <lineage>
        <taxon>Bacteria</taxon>
        <taxon>Pseudomonadati</taxon>
        <taxon>Pseudomonadota</taxon>
        <taxon>Alphaproteobacteria</taxon>
        <taxon>Rhodobacterales</taxon>
        <taxon>Paracoccaceae</taxon>
        <taxon>Lacimonas</taxon>
    </lineage>
</organism>
<gene>
    <name evidence="5" type="ORF">ACFTOW_14650</name>
</gene>
<keyword evidence="2" id="KW-0238">DNA-binding</keyword>
<keyword evidence="6" id="KW-1185">Reference proteome</keyword>
<dbReference type="RefSeq" id="WP_379916980.1">
    <property type="nucleotide sequence ID" value="NZ_JBHUDD010000135.1"/>
</dbReference>
<dbReference type="EMBL" id="JBHUDD010000135">
    <property type="protein sequence ID" value="MFD1510627.1"/>
    <property type="molecule type" value="Genomic_DNA"/>
</dbReference>
<dbReference type="PROSITE" id="PS50956">
    <property type="entry name" value="HTH_ASNC_2"/>
    <property type="match status" value="1"/>
</dbReference>
<evidence type="ECO:0000313" key="6">
    <source>
        <dbReference type="Proteomes" id="UP001597186"/>
    </source>
</evidence>
<dbReference type="Pfam" id="PF01037">
    <property type="entry name" value="AsnC_trans_reg"/>
    <property type="match status" value="1"/>
</dbReference>
<dbReference type="PANTHER" id="PTHR30154">
    <property type="entry name" value="LEUCINE-RESPONSIVE REGULATORY PROTEIN"/>
    <property type="match status" value="1"/>
</dbReference>
<evidence type="ECO:0000313" key="5">
    <source>
        <dbReference type="EMBL" id="MFD1510627.1"/>
    </source>
</evidence>